<dbReference type="Pfam" id="PF00445">
    <property type="entry name" value="Ribonuclease_T2"/>
    <property type="match status" value="1"/>
</dbReference>
<dbReference type="GO" id="GO:0006401">
    <property type="term" value="P:RNA catabolic process"/>
    <property type="evidence" value="ECO:0007669"/>
    <property type="project" value="UniProtKB-ARBA"/>
</dbReference>
<dbReference type="InterPro" id="IPR001568">
    <property type="entry name" value="RNase_T2-like"/>
</dbReference>
<feature type="region of interest" description="Disordered" evidence="6">
    <location>
        <begin position="261"/>
        <end position="294"/>
    </location>
</feature>
<dbReference type="SUPFAM" id="SSF55895">
    <property type="entry name" value="Ribonuclease Rh-like"/>
    <property type="match status" value="1"/>
</dbReference>
<evidence type="ECO:0000259" key="8">
    <source>
        <dbReference type="Pfam" id="PF03427"/>
    </source>
</evidence>
<sequence length="351" mass="36847">MKFLTIAASLAVAALSTVSALPVNMSAFQPRALTCPADVLSCTSASAGLDGCCVPSMGLILLVQQWYDGLGPANEFTMHGLWPDTCSGGQGPTNGCDAARVYTDIETRLQNYPGTPAGFLDEMNTYWSSYKGDNNAFWAHEWSKHGTCVSTLAPSCSSNYVQDQDVYTYFSTALALRKQYNLYNVLAGAGITPGSTPDVDDMHNAIKAAYGVDAQINCASGVLSEIWLFYKVNSAGTYTPVEALTSGSCSGAISYPVKSGTVPPTSSVKPTSTTTKASTTTTTRSTTATATPTGLPEGRQYGSCSTNGATVCVKNGSSNQYSKCNSGTWILNQCKSGLVCYSDTVTSTHCA</sequence>
<feature type="chain" id="PRO_5008275818" description="ribonuclease T2" evidence="7">
    <location>
        <begin position="21"/>
        <end position="351"/>
    </location>
</feature>
<dbReference type="Pfam" id="PF03427">
    <property type="entry name" value="CBM_19"/>
    <property type="match status" value="1"/>
</dbReference>
<dbReference type="InterPro" id="IPR005089">
    <property type="entry name" value="CBM19"/>
</dbReference>
<proteinExistence type="inferred from homology"/>
<dbReference type="PANTHER" id="PTHR11240">
    <property type="entry name" value="RIBONUCLEASE T2"/>
    <property type="match status" value="1"/>
</dbReference>
<feature type="domain" description="Carbohydrate-binding module family 19" evidence="8">
    <location>
        <begin position="280"/>
        <end position="344"/>
    </location>
</feature>
<dbReference type="InterPro" id="IPR018188">
    <property type="entry name" value="RNase_T2_His_AS_1"/>
</dbReference>
<feature type="compositionally biased region" description="Low complexity" evidence="6">
    <location>
        <begin position="261"/>
        <end position="293"/>
    </location>
</feature>
<dbReference type="Proteomes" id="UP000078512">
    <property type="component" value="Unassembled WGS sequence"/>
</dbReference>
<feature type="active site" evidence="4">
    <location>
        <position position="145"/>
    </location>
</feature>
<name>A0A197JDP6_9FUNG</name>
<dbReference type="PROSITE" id="PS00531">
    <property type="entry name" value="RNASE_T2_2"/>
    <property type="match status" value="1"/>
</dbReference>
<feature type="active site" evidence="4">
    <location>
        <position position="141"/>
    </location>
</feature>
<dbReference type="GO" id="GO:0006032">
    <property type="term" value="P:chitin catabolic process"/>
    <property type="evidence" value="ECO:0007669"/>
    <property type="project" value="InterPro"/>
</dbReference>
<dbReference type="GO" id="GO:0005576">
    <property type="term" value="C:extracellular region"/>
    <property type="evidence" value="ECO:0007669"/>
    <property type="project" value="TreeGrafter"/>
</dbReference>
<dbReference type="GO" id="GO:0003723">
    <property type="term" value="F:RNA binding"/>
    <property type="evidence" value="ECO:0007669"/>
    <property type="project" value="InterPro"/>
</dbReference>
<evidence type="ECO:0000256" key="3">
    <source>
        <dbReference type="ARBA" id="ARBA00023157"/>
    </source>
</evidence>
<feature type="active site" evidence="4">
    <location>
        <position position="79"/>
    </location>
</feature>
<evidence type="ECO:0000256" key="2">
    <source>
        <dbReference type="ARBA" id="ARBA00012571"/>
    </source>
</evidence>
<dbReference type="InterPro" id="IPR033130">
    <property type="entry name" value="RNase_T2_His_AS_2"/>
</dbReference>
<evidence type="ECO:0000256" key="1">
    <source>
        <dbReference type="ARBA" id="ARBA00007469"/>
    </source>
</evidence>
<accession>A0A197JDP6</accession>
<gene>
    <name evidence="9" type="ORF">K457DRAFT_83794</name>
</gene>
<dbReference type="Gene3D" id="3.90.730.10">
    <property type="entry name" value="Ribonuclease T2-like"/>
    <property type="match status" value="1"/>
</dbReference>
<dbReference type="GO" id="GO:0008061">
    <property type="term" value="F:chitin binding"/>
    <property type="evidence" value="ECO:0007669"/>
    <property type="project" value="InterPro"/>
</dbReference>
<keyword evidence="3" id="KW-1015">Disulfide bond</keyword>
<dbReference type="EC" id="4.6.1.19" evidence="2"/>
<dbReference type="InterPro" id="IPR036430">
    <property type="entry name" value="RNase_T2-like_sf"/>
</dbReference>
<evidence type="ECO:0000256" key="7">
    <source>
        <dbReference type="SAM" id="SignalP"/>
    </source>
</evidence>
<dbReference type="CDD" id="cd01061">
    <property type="entry name" value="RNase_T2_euk"/>
    <property type="match status" value="1"/>
</dbReference>
<keyword evidence="10" id="KW-1185">Reference proteome</keyword>
<dbReference type="PANTHER" id="PTHR11240:SF22">
    <property type="entry name" value="RIBONUCLEASE T2"/>
    <property type="match status" value="1"/>
</dbReference>
<reference evidence="9 10" key="1">
    <citation type="submission" date="2016-05" db="EMBL/GenBank/DDBJ databases">
        <title>Genome sequencing reveals origins of a unique bacterial endosymbiosis in the earliest lineages of terrestrial Fungi.</title>
        <authorList>
            <consortium name="DOE Joint Genome Institute"/>
            <person name="Uehling J."/>
            <person name="Gryganskyi A."/>
            <person name="Hameed K."/>
            <person name="Tschaplinski T."/>
            <person name="Misztal P."/>
            <person name="Wu S."/>
            <person name="Desiro A."/>
            <person name="Vande Pol N."/>
            <person name="Du Z.-Y."/>
            <person name="Zienkiewicz A."/>
            <person name="Zienkiewicz K."/>
            <person name="Morin E."/>
            <person name="Tisserant E."/>
            <person name="Splivallo R."/>
            <person name="Hainaut M."/>
            <person name="Henrissat B."/>
            <person name="Ohm R."/>
            <person name="Kuo A."/>
            <person name="Yan J."/>
            <person name="Lipzen A."/>
            <person name="Nolan M."/>
            <person name="Labutti K."/>
            <person name="Barry K."/>
            <person name="Goldstein A."/>
            <person name="Labbe J."/>
            <person name="Schadt C."/>
            <person name="Tuskan G."/>
            <person name="Grigoriev I."/>
            <person name="Martin F."/>
            <person name="Vilgalys R."/>
            <person name="Bonito G."/>
        </authorList>
    </citation>
    <scope>NUCLEOTIDE SEQUENCE [LARGE SCALE GENOMIC DNA]</scope>
    <source>
        <strain evidence="9 10">AG-77</strain>
    </source>
</reference>
<dbReference type="AlphaFoldDB" id="A0A197JDP6"/>
<dbReference type="PROSITE" id="PS00530">
    <property type="entry name" value="RNASE_T2_1"/>
    <property type="match status" value="1"/>
</dbReference>
<dbReference type="InterPro" id="IPR033697">
    <property type="entry name" value="Ribonuclease_T2_eukaryotic"/>
</dbReference>
<keyword evidence="7" id="KW-0732">Signal</keyword>
<protein>
    <recommendedName>
        <fullName evidence="2">ribonuclease T2</fullName>
        <ecNumber evidence="2">4.6.1.19</ecNumber>
    </recommendedName>
</protein>
<dbReference type="OrthoDB" id="435754at2759"/>
<evidence type="ECO:0000256" key="6">
    <source>
        <dbReference type="SAM" id="MobiDB-lite"/>
    </source>
</evidence>
<dbReference type="GO" id="GO:0033897">
    <property type="term" value="F:ribonuclease T2 activity"/>
    <property type="evidence" value="ECO:0007669"/>
    <property type="project" value="UniProtKB-EC"/>
</dbReference>
<evidence type="ECO:0000256" key="4">
    <source>
        <dbReference type="PIRSR" id="PIRSR633697-1"/>
    </source>
</evidence>
<evidence type="ECO:0000256" key="5">
    <source>
        <dbReference type="RuleBase" id="RU004328"/>
    </source>
</evidence>
<feature type="signal peptide" evidence="7">
    <location>
        <begin position="1"/>
        <end position="20"/>
    </location>
</feature>
<comment type="similarity">
    <text evidence="1 5">Belongs to the RNase T2 family.</text>
</comment>
<evidence type="ECO:0000313" key="10">
    <source>
        <dbReference type="Proteomes" id="UP000078512"/>
    </source>
</evidence>
<organism evidence="9 10">
    <name type="scientific">Linnemannia elongata AG-77</name>
    <dbReference type="NCBI Taxonomy" id="1314771"/>
    <lineage>
        <taxon>Eukaryota</taxon>
        <taxon>Fungi</taxon>
        <taxon>Fungi incertae sedis</taxon>
        <taxon>Mucoromycota</taxon>
        <taxon>Mortierellomycotina</taxon>
        <taxon>Mortierellomycetes</taxon>
        <taxon>Mortierellales</taxon>
        <taxon>Mortierellaceae</taxon>
        <taxon>Linnemannia</taxon>
    </lineage>
</organism>
<evidence type="ECO:0000313" key="9">
    <source>
        <dbReference type="EMBL" id="OAQ23128.1"/>
    </source>
</evidence>
<dbReference type="EMBL" id="KV442129">
    <property type="protein sequence ID" value="OAQ23128.1"/>
    <property type="molecule type" value="Genomic_DNA"/>
</dbReference>